<comment type="caution">
    <text evidence="1">The sequence shown here is derived from an EMBL/GenBank/DDBJ whole genome shotgun (WGS) entry which is preliminary data.</text>
</comment>
<evidence type="ECO:0000313" key="1">
    <source>
        <dbReference type="EMBL" id="OWZ01608.1"/>
    </source>
</evidence>
<keyword evidence="2" id="KW-1185">Reference proteome</keyword>
<reference evidence="2" key="1">
    <citation type="submission" date="2017-03" db="EMBL/GenBank/DDBJ databases">
        <title>Phytopthora megakarya and P. palmivora, two closely related causual agents of cacao black pod achieved similar genome size and gene model numbers by different mechanisms.</title>
        <authorList>
            <person name="Ali S."/>
            <person name="Shao J."/>
            <person name="Larry D.J."/>
            <person name="Kronmiller B."/>
            <person name="Shen D."/>
            <person name="Strem M.D."/>
            <person name="Melnick R.L."/>
            <person name="Guiltinan M.J."/>
            <person name="Tyler B.M."/>
            <person name="Meinhardt L.W."/>
            <person name="Bailey B.A."/>
        </authorList>
    </citation>
    <scope>NUCLEOTIDE SEQUENCE [LARGE SCALE GENOMIC DNA]</scope>
    <source>
        <strain evidence="2">zdho120</strain>
    </source>
</reference>
<dbReference type="OrthoDB" id="114564at2759"/>
<protein>
    <submittedName>
        <fullName evidence="1">Uncharacterized protein</fullName>
    </submittedName>
</protein>
<dbReference type="EMBL" id="NBNE01006726">
    <property type="protein sequence ID" value="OWZ01608.1"/>
    <property type="molecule type" value="Genomic_DNA"/>
</dbReference>
<accession>A0A225V9Q6</accession>
<organism evidence="1 2">
    <name type="scientific">Phytophthora megakarya</name>
    <dbReference type="NCBI Taxonomy" id="4795"/>
    <lineage>
        <taxon>Eukaryota</taxon>
        <taxon>Sar</taxon>
        <taxon>Stramenopiles</taxon>
        <taxon>Oomycota</taxon>
        <taxon>Peronosporomycetes</taxon>
        <taxon>Peronosporales</taxon>
        <taxon>Peronosporaceae</taxon>
        <taxon>Phytophthora</taxon>
    </lineage>
</organism>
<dbReference type="Proteomes" id="UP000198211">
    <property type="component" value="Unassembled WGS sequence"/>
</dbReference>
<proteinExistence type="predicted"/>
<evidence type="ECO:0000313" key="2">
    <source>
        <dbReference type="Proteomes" id="UP000198211"/>
    </source>
</evidence>
<sequence>MLIQFNLGVDSQSALAPAARPTYSRLTRHIELRYHYVRDQVIKENVQLAWDGTPHSSNQT</sequence>
<name>A0A225V9Q6_9STRA</name>
<dbReference type="AlphaFoldDB" id="A0A225V9Q6"/>
<gene>
    <name evidence="1" type="ORF">PHMEG_00026970</name>
</gene>